<organism evidence="2 3">
    <name type="scientific">Pseudomonas graminis</name>
    <dbReference type="NCBI Taxonomy" id="158627"/>
    <lineage>
        <taxon>Bacteria</taxon>
        <taxon>Pseudomonadati</taxon>
        <taxon>Pseudomonadota</taxon>
        <taxon>Gammaproteobacteria</taxon>
        <taxon>Pseudomonadales</taxon>
        <taxon>Pseudomonadaceae</taxon>
        <taxon>Pseudomonas</taxon>
    </lineage>
</organism>
<keyword evidence="1" id="KW-0472">Membrane</keyword>
<name>A0A1C2E9J8_9PSED</name>
<evidence type="ECO:0000313" key="2">
    <source>
        <dbReference type="EMBL" id="OCX23658.1"/>
    </source>
</evidence>
<comment type="caution">
    <text evidence="2">The sequence shown here is derived from an EMBL/GenBank/DDBJ whole genome shotgun (WGS) entry which is preliminary data.</text>
</comment>
<protein>
    <submittedName>
        <fullName evidence="2">Uncharacterized protein</fullName>
    </submittedName>
</protein>
<evidence type="ECO:0000313" key="3">
    <source>
        <dbReference type="Proteomes" id="UP000095143"/>
    </source>
</evidence>
<sequence>MADIPTGLLALILTVITTLHLAGYYIFFYINLEKIENHLCDIEMFSLNREFYGDSFLGRRMRETFVMLVAVAPEIFWRQERIPRQKLLKLPPRLLWGVRIVYGSMIFISVYGGLLYYFRAPHG</sequence>
<dbReference type="Proteomes" id="UP000095143">
    <property type="component" value="Unassembled WGS sequence"/>
</dbReference>
<keyword evidence="1" id="KW-1133">Transmembrane helix</keyword>
<dbReference type="OrthoDB" id="7025543at2"/>
<proteinExistence type="predicted"/>
<dbReference type="EMBL" id="MDEN01000057">
    <property type="protein sequence ID" value="OCX23658.1"/>
    <property type="molecule type" value="Genomic_DNA"/>
</dbReference>
<keyword evidence="1" id="KW-0812">Transmembrane</keyword>
<evidence type="ECO:0000256" key="1">
    <source>
        <dbReference type="SAM" id="Phobius"/>
    </source>
</evidence>
<reference evidence="2 3" key="1">
    <citation type="submission" date="2016-08" db="EMBL/GenBank/DDBJ databases">
        <title>Whole genome sequence of Pseudomonas graminis strain UASWS1507, a potential biological control agent for agriculture.</title>
        <authorList>
            <person name="Crovadore J."/>
            <person name="Calmin G."/>
            <person name="Chablais R."/>
            <person name="Cochard B."/>
            <person name="Lefort F."/>
        </authorList>
    </citation>
    <scope>NUCLEOTIDE SEQUENCE [LARGE SCALE GENOMIC DNA]</scope>
    <source>
        <strain evidence="2 3">UASWS1507</strain>
    </source>
</reference>
<feature type="transmembrane region" description="Helical" evidence="1">
    <location>
        <begin position="94"/>
        <end position="118"/>
    </location>
</feature>
<dbReference type="RefSeq" id="WP_065987561.1">
    <property type="nucleotide sequence ID" value="NZ_MDEN01000057.1"/>
</dbReference>
<gene>
    <name evidence="2" type="ORF">BBI10_06475</name>
</gene>
<dbReference type="AlphaFoldDB" id="A0A1C2E9J8"/>
<accession>A0A1C2E9J8</accession>
<feature type="transmembrane region" description="Helical" evidence="1">
    <location>
        <begin position="6"/>
        <end position="27"/>
    </location>
</feature>